<dbReference type="InterPro" id="IPR005123">
    <property type="entry name" value="Oxoglu/Fe-dep_dioxygenase_dom"/>
</dbReference>
<sequence length="1025" mass="111995">MHLPSSAISLFFASVITSSIAFAPQKNNLAFVHQSNNAAVETLPETGVAAESSSISDAASKELSYAAILKVIDENHYRDATQACSYLPAETYPAITQPNGQSIPPQTYQPPGTPILSAETVSLLRSSARSYFDAKRGDGSRAFGLEVANLGDILSHLSQHQHEAESDDLIHSLGNALTQDVYPSVRSGWGNHDAFTTTKSNFEDAEEARNGESTAADNYDTLKSIPPVLAVTSATVVAGGGYPGAKVAMTSLERDSGIFVVHIDIGNDGPVNDDDSLEQDVRGAIYLESLVNGDGSSEAADSIIGPLLPGQAVVHRSTERSAAMVVPSDLDVKKEGRMNSLDSPLRRRILKAAESTRQYSLRLVLTTRGEAVQNKQYNPAEAVSVDNSEFIIPEAPSAERAYRLRNFARFRNDKVRYLTLAGLLDVDDHENHFWLGFDHLSRANSGDYGGDLTQQLSDLNRAIFHFEKSTKLYPNDPRVYYQLATALGAKMRLEGSRDSSVQNYEVAAYLEKSAIFEGNAVKLGVNDMQDLAMCLSGLAESCCKLGEFDKSLEVIDRWAECGSIRSSLAIENTHHSKMTGIPQYEWIQATNGDKRRKVAAKTVGDVPVLTDDDISLLRSAADRLFEQSNGAQTSRYTMQYVGNSELHLDDICASDPVLKVRMDEVLQNKVYPLMRVAFTEEASSGGIETVPKGSLCVYDSIFVRYNGDTAVAAGRVGASQPLHQDGGIYSVNIALNSHKDEDGNGFSGGGTFFEGLTDDEAMSSIQRPVAPGHAVFHHTTARHAGAPTTSGIRDILVIFLTARRPEDATQMENTWRKERAMRLQSTAKQLQRDQLIAFLKIARNNDPSNSEMSYWLGVHLVQGDMNDESDERWAELCRGVDTLTAATELNPADARANYHLGMAISARHKHAMRTRRAHLLPSPDQAASSMIRAFETAIRIERKCKEAGCKNGLNVAAAYFTLGDFMARLNSFGNAITYLSQIHAELVHSGEIEEDWAKSMLEEVSSILDYCNNQLLAKQTDNALV</sequence>
<dbReference type="Gene3D" id="1.25.40.10">
    <property type="entry name" value="Tetratricopeptide repeat domain"/>
    <property type="match status" value="2"/>
</dbReference>
<dbReference type="InParanoid" id="B8BZU7"/>
<dbReference type="EMBL" id="CM000641">
    <property type="protein sequence ID" value="EED92946.1"/>
    <property type="molecule type" value="Genomic_DNA"/>
</dbReference>
<organism evidence="3 4">
    <name type="scientific">Thalassiosira pseudonana</name>
    <name type="common">Marine diatom</name>
    <name type="synonym">Cyclotella nana</name>
    <dbReference type="NCBI Taxonomy" id="35128"/>
    <lineage>
        <taxon>Eukaryota</taxon>
        <taxon>Sar</taxon>
        <taxon>Stramenopiles</taxon>
        <taxon>Ochrophyta</taxon>
        <taxon>Bacillariophyta</taxon>
        <taxon>Coscinodiscophyceae</taxon>
        <taxon>Thalassiosirophycidae</taxon>
        <taxon>Thalassiosirales</taxon>
        <taxon>Thalassiosiraceae</taxon>
        <taxon>Thalassiosira</taxon>
    </lineage>
</organism>
<dbReference type="PaxDb" id="35128-Thaps4632"/>
<gene>
    <name evidence="3" type="ORF">THAPSDRAFT_4632</name>
</gene>
<reference evidence="3 4" key="1">
    <citation type="journal article" date="2004" name="Science">
        <title>The genome of the diatom Thalassiosira pseudonana: ecology, evolution, and metabolism.</title>
        <authorList>
            <person name="Armbrust E.V."/>
            <person name="Berges J.A."/>
            <person name="Bowler C."/>
            <person name="Green B.R."/>
            <person name="Martinez D."/>
            <person name="Putnam N.H."/>
            <person name="Zhou S."/>
            <person name="Allen A.E."/>
            <person name="Apt K.E."/>
            <person name="Bechner M."/>
            <person name="Brzezinski M.A."/>
            <person name="Chaal B.K."/>
            <person name="Chiovitti A."/>
            <person name="Davis A.K."/>
            <person name="Demarest M.S."/>
            <person name="Detter J.C."/>
            <person name="Glavina T."/>
            <person name="Goodstein D."/>
            <person name="Hadi M.Z."/>
            <person name="Hellsten U."/>
            <person name="Hildebrand M."/>
            <person name="Jenkins B.D."/>
            <person name="Jurka J."/>
            <person name="Kapitonov V.V."/>
            <person name="Kroger N."/>
            <person name="Lau W.W."/>
            <person name="Lane T.W."/>
            <person name="Larimer F.W."/>
            <person name="Lippmeier J.C."/>
            <person name="Lucas S."/>
            <person name="Medina M."/>
            <person name="Montsant A."/>
            <person name="Obornik M."/>
            <person name="Parker M.S."/>
            <person name="Palenik B."/>
            <person name="Pazour G.J."/>
            <person name="Richardson P.M."/>
            <person name="Rynearson T.A."/>
            <person name="Saito M.A."/>
            <person name="Schwartz D.C."/>
            <person name="Thamatrakoln K."/>
            <person name="Valentin K."/>
            <person name="Vardi A."/>
            <person name="Wilkerson F.P."/>
            <person name="Rokhsar D.S."/>
        </authorList>
    </citation>
    <scope>NUCLEOTIDE SEQUENCE [LARGE SCALE GENOMIC DNA]</scope>
    <source>
        <strain evidence="3 4">CCMP1335</strain>
    </source>
</reference>
<dbReference type="AlphaFoldDB" id="B8BZU7"/>
<feature type="signal peptide" evidence="1">
    <location>
        <begin position="1"/>
        <end position="21"/>
    </location>
</feature>
<evidence type="ECO:0000313" key="4">
    <source>
        <dbReference type="Proteomes" id="UP000001449"/>
    </source>
</evidence>
<dbReference type="OMA" id="CVYDSIF"/>
<dbReference type="HOGENOM" id="CLU_295369_0_0_1"/>
<dbReference type="eggNOG" id="ENOG502T3K1">
    <property type="taxonomic scope" value="Eukaryota"/>
</dbReference>
<proteinExistence type="predicted"/>
<dbReference type="SUPFAM" id="SSF51197">
    <property type="entry name" value="Clavaminate synthase-like"/>
    <property type="match status" value="1"/>
</dbReference>
<feature type="domain" description="Fe2OG dioxygenase" evidence="2">
    <location>
        <begin position="697"/>
        <end position="802"/>
    </location>
</feature>
<dbReference type="PROSITE" id="PS51471">
    <property type="entry name" value="FE2OG_OXY"/>
    <property type="match status" value="1"/>
</dbReference>
<keyword evidence="1" id="KW-0732">Signal</keyword>
<dbReference type="SUPFAM" id="SSF48452">
    <property type="entry name" value="TPR-like"/>
    <property type="match status" value="1"/>
</dbReference>
<keyword evidence="4" id="KW-1185">Reference proteome</keyword>
<dbReference type="RefSeq" id="XP_002289409.1">
    <property type="nucleotide sequence ID" value="XM_002289373.1"/>
</dbReference>
<evidence type="ECO:0000313" key="3">
    <source>
        <dbReference type="EMBL" id="EED92946.1"/>
    </source>
</evidence>
<feature type="chain" id="PRO_5002866135" description="Fe2OG dioxygenase domain-containing protein" evidence="1">
    <location>
        <begin position="22"/>
        <end position="1025"/>
    </location>
</feature>
<dbReference type="Proteomes" id="UP000001449">
    <property type="component" value="Chromosome 4"/>
</dbReference>
<reference evidence="3 4" key="2">
    <citation type="journal article" date="2008" name="Nature">
        <title>The Phaeodactylum genome reveals the evolutionary history of diatom genomes.</title>
        <authorList>
            <person name="Bowler C."/>
            <person name="Allen A.E."/>
            <person name="Badger J.H."/>
            <person name="Grimwood J."/>
            <person name="Jabbari K."/>
            <person name="Kuo A."/>
            <person name="Maheswari U."/>
            <person name="Martens C."/>
            <person name="Maumus F."/>
            <person name="Otillar R.P."/>
            <person name="Rayko E."/>
            <person name="Salamov A."/>
            <person name="Vandepoele K."/>
            <person name="Beszteri B."/>
            <person name="Gruber A."/>
            <person name="Heijde M."/>
            <person name="Katinka M."/>
            <person name="Mock T."/>
            <person name="Valentin K."/>
            <person name="Verret F."/>
            <person name="Berges J.A."/>
            <person name="Brownlee C."/>
            <person name="Cadoret J.P."/>
            <person name="Chiovitti A."/>
            <person name="Choi C.J."/>
            <person name="Coesel S."/>
            <person name="De Martino A."/>
            <person name="Detter J.C."/>
            <person name="Durkin C."/>
            <person name="Falciatore A."/>
            <person name="Fournet J."/>
            <person name="Haruta M."/>
            <person name="Huysman M.J."/>
            <person name="Jenkins B.D."/>
            <person name="Jiroutova K."/>
            <person name="Jorgensen R.E."/>
            <person name="Joubert Y."/>
            <person name="Kaplan A."/>
            <person name="Kroger N."/>
            <person name="Kroth P.G."/>
            <person name="La Roche J."/>
            <person name="Lindquist E."/>
            <person name="Lommer M."/>
            <person name="Martin-Jezequel V."/>
            <person name="Lopez P.J."/>
            <person name="Lucas S."/>
            <person name="Mangogna M."/>
            <person name="McGinnis K."/>
            <person name="Medlin L.K."/>
            <person name="Montsant A."/>
            <person name="Oudot-Le Secq M.P."/>
            <person name="Napoli C."/>
            <person name="Obornik M."/>
            <person name="Parker M.S."/>
            <person name="Petit J.L."/>
            <person name="Porcel B.M."/>
            <person name="Poulsen N."/>
            <person name="Robison M."/>
            <person name="Rychlewski L."/>
            <person name="Rynearson T.A."/>
            <person name="Schmutz J."/>
            <person name="Shapiro H."/>
            <person name="Siaut M."/>
            <person name="Stanley M."/>
            <person name="Sussman M.R."/>
            <person name="Taylor A.R."/>
            <person name="Vardi A."/>
            <person name="von Dassow P."/>
            <person name="Vyverman W."/>
            <person name="Willis A."/>
            <person name="Wyrwicz L.S."/>
            <person name="Rokhsar D.S."/>
            <person name="Weissenbach J."/>
            <person name="Armbrust E.V."/>
            <person name="Green B.R."/>
            <person name="Van de Peer Y."/>
            <person name="Grigoriev I.V."/>
        </authorList>
    </citation>
    <scope>NUCLEOTIDE SEQUENCE [LARGE SCALE GENOMIC DNA]</scope>
    <source>
        <strain evidence="3 4">CCMP1335</strain>
    </source>
</reference>
<evidence type="ECO:0000256" key="1">
    <source>
        <dbReference type="SAM" id="SignalP"/>
    </source>
</evidence>
<dbReference type="KEGG" id="tps:THAPSDRAFT_4632"/>
<evidence type="ECO:0000259" key="2">
    <source>
        <dbReference type="PROSITE" id="PS51471"/>
    </source>
</evidence>
<accession>B8BZU7</accession>
<name>B8BZU7_THAPS</name>
<dbReference type="InterPro" id="IPR011990">
    <property type="entry name" value="TPR-like_helical_dom_sf"/>
</dbReference>
<dbReference type="GeneID" id="7446154"/>
<protein>
    <recommendedName>
        <fullName evidence="2">Fe2OG dioxygenase domain-containing protein</fullName>
    </recommendedName>
</protein>